<dbReference type="InterPro" id="IPR009078">
    <property type="entry name" value="Ferritin-like_SF"/>
</dbReference>
<accession>A0A4Z2EIN0</accession>
<dbReference type="OrthoDB" id="186462at2759"/>
<reference evidence="2 3" key="1">
    <citation type="submission" date="2019-03" db="EMBL/GenBank/DDBJ databases">
        <title>First draft genome of Liparis tanakae, snailfish: a comprehensive survey of snailfish specific genes.</title>
        <authorList>
            <person name="Kim W."/>
            <person name="Song I."/>
            <person name="Jeong J.-H."/>
            <person name="Kim D."/>
            <person name="Kim S."/>
            <person name="Ryu S."/>
            <person name="Song J.Y."/>
            <person name="Lee S.K."/>
        </authorList>
    </citation>
    <scope>NUCLEOTIDE SEQUENCE [LARGE SCALE GENOMIC DNA]</scope>
    <source>
        <tissue evidence="2">Muscle</tissue>
    </source>
</reference>
<evidence type="ECO:0000313" key="3">
    <source>
        <dbReference type="Proteomes" id="UP000314294"/>
    </source>
</evidence>
<dbReference type="EMBL" id="SRLO01006414">
    <property type="protein sequence ID" value="TNN28807.1"/>
    <property type="molecule type" value="Genomic_DNA"/>
</dbReference>
<feature type="compositionally biased region" description="Polar residues" evidence="1">
    <location>
        <begin position="100"/>
        <end position="109"/>
    </location>
</feature>
<gene>
    <name evidence="2" type="primary">FRIM_0</name>
    <name evidence="2" type="ORF">EYF80_061045</name>
</gene>
<organism evidence="2 3">
    <name type="scientific">Liparis tanakae</name>
    <name type="common">Tanaka's snailfish</name>
    <dbReference type="NCBI Taxonomy" id="230148"/>
    <lineage>
        <taxon>Eukaryota</taxon>
        <taxon>Metazoa</taxon>
        <taxon>Chordata</taxon>
        <taxon>Craniata</taxon>
        <taxon>Vertebrata</taxon>
        <taxon>Euteleostomi</taxon>
        <taxon>Actinopterygii</taxon>
        <taxon>Neopterygii</taxon>
        <taxon>Teleostei</taxon>
        <taxon>Neoteleostei</taxon>
        <taxon>Acanthomorphata</taxon>
        <taxon>Eupercaria</taxon>
        <taxon>Perciformes</taxon>
        <taxon>Cottioidei</taxon>
        <taxon>Cottales</taxon>
        <taxon>Liparidae</taxon>
        <taxon>Liparis</taxon>
    </lineage>
</organism>
<dbReference type="Proteomes" id="UP000314294">
    <property type="component" value="Unassembled WGS sequence"/>
</dbReference>
<sequence>MPTAQLSSMAPLKFLLFPPCPPVDSAVKPDTVSDPADLTICCSRWTCEDKRMSACVVPQAVAGPMKAVIDNLLNKHQKDMLKLVDQDYNAPHGHERETNASKMESQVRQNYHRDSEAAVNRMINMKMFASYTYTSMVRDDTCFYFNLVERIDV</sequence>
<name>A0A4Z2EIN0_9TELE</name>
<keyword evidence="3" id="KW-1185">Reference proteome</keyword>
<comment type="caution">
    <text evidence="2">The sequence shown here is derived from an EMBL/GenBank/DDBJ whole genome shotgun (WGS) entry which is preliminary data.</text>
</comment>
<feature type="region of interest" description="Disordered" evidence="1">
    <location>
        <begin position="90"/>
        <end position="109"/>
    </location>
</feature>
<dbReference type="InterPro" id="IPR012347">
    <property type="entry name" value="Ferritin-like"/>
</dbReference>
<dbReference type="AlphaFoldDB" id="A0A4Z2EIN0"/>
<evidence type="ECO:0000313" key="2">
    <source>
        <dbReference type="EMBL" id="TNN28807.1"/>
    </source>
</evidence>
<dbReference type="Gene3D" id="1.20.1260.10">
    <property type="match status" value="1"/>
</dbReference>
<protein>
    <submittedName>
        <fullName evidence="2">Ferritin, middle subunit</fullName>
    </submittedName>
</protein>
<dbReference type="SUPFAM" id="SSF47240">
    <property type="entry name" value="Ferritin-like"/>
    <property type="match status" value="1"/>
</dbReference>
<proteinExistence type="predicted"/>
<evidence type="ECO:0000256" key="1">
    <source>
        <dbReference type="SAM" id="MobiDB-lite"/>
    </source>
</evidence>